<dbReference type="Proteomes" id="UP000261340">
    <property type="component" value="Unplaced"/>
</dbReference>
<reference evidence="2" key="1">
    <citation type="submission" date="2025-08" db="UniProtKB">
        <authorList>
            <consortium name="Ensembl"/>
        </authorList>
    </citation>
    <scope>IDENTIFICATION</scope>
</reference>
<sequence>MGLERCFQWGDDLSQTSKWASGQNHCAVVGNDLMWYSVPCSSKTNVYCSQGAVIQYYNVMLSWNEAVKYCMEYNSQLATVTQLNSAHIDKVGWIGLYRVGGGIIWNWTGSLPSSYRNWAPGQPLTADCGSFDAFAEEWVGYPCSEQFQFLCCWEPSHNAVFLLHSPLFTLFIHHSASIHPSIHPSSC</sequence>
<name>A0A3Q0SV52_AMPCI</name>
<dbReference type="Gene3D" id="3.10.100.10">
    <property type="entry name" value="Mannose-Binding Protein A, subunit A"/>
    <property type="match status" value="1"/>
</dbReference>
<dbReference type="Pfam" id="PF00059">
    <property type="entry name" value="Lectin_C"/>
    <property type="match status" value="1"/>
</dbReference>
<protein>
    <recommendedName>
        <fullName evidence="1">C-type lectin domain-containing protein</fullName>
    </recommendedName>
</protein>
<keyword evidence="3" id="KW-1185">Reference proteome</keyword>
<organism evidence="2 3">
    <name type="scientific">Amphilophus citrinellus</name>
    <name type="common">Midas cichlid</name>
    <name type="synonym">Cichlasoma citrinellum</name>
    <dbReference type="NCBI Taxonomy" id="61819"/>
    <lineage>
        <taxon>Eukaryota</taxon>
        <taxon>Metazoa</taxon>
        <taxon>Chordata</taxon>
        <taxon>Craniata</taxon>
        <taxon>Vertebrata</taxon>
        <taxon>Euteleostomi</taxon>
        <taxon>Actinopterygii</taxon>
        <taxon>Neopterygii</taxon>
        <taxon>Teleostei</taxon>
        <taxon>Neoteleostei</taxon>
        <taxon>Acanthomorphata</taxon>
        <taxon>Ovalentaria</taxon>
        <taxon>Cichlomorphae</taxon>
        <taxon>Cichliformes</taxon>
        <taxon>Cichlidae</taxon>
        <taxon>New World cichlids</taxon>
        <taxon>Cichlasomatinae</taxon>
        <taxon>Heroini</taxon>
        <taxon>Amphilophus</taxon>
    </lineage>
</organism>
<feature type="domain" description="C-type lectin" evidence="1">
    <location>
        <begin position="49"/>
        <end position="152"/>
    </location>
</feature>
<dbReference type="PANTHER" id="PTHR45784">
    <property type="entry name" value="C-TYPE LECTIN DOMAIN FAMILY 20 MEMBER A-RELATED"/>
    <property type="match status" value="1"/>
</dbReference>
<dbReference type="InterPro" id="IPR001304">
    <property type="entry name" value="C-type_lectin-like"/>
</dbReference>
<dbReference type="SUPFAM" id="SSF56436">
    <property type="entry name" value="C-type lectin-like"/>
    <property type="match status" value="1"/>
</dbReference>
<accession>A0A3Q0SV52</accession>
<dbReference type="OMA" id="YQGEDET"/>
<proteinExistence type="predicted"/>
<reference evidence="2" key="2">
    <citation type="submission" date="2025-09" db="UniProtKB">
        <authorList>
            <consortium name="Ensembl"/>
        </authorList>
    </citation>
    <scope>IDENTIFICATION</scope>
</reference>
<dbReference type="SMART" id="SM00034">
    <property type="entry name" value="CLECT"/>
    <property type="match status" value="1"/>
</dbReference>
<dbReference type="InterPro" id="IPR016186">
    <property type="entry name" value="C-type_lectin-like/link_sf"/>
</dbReference>
<dbReference type="GeneTree" id="ENSGT00940000178184"/>
<dbReference type="PANTHER" id="PTHR45784:SF3">
    <property type="entry name" value="C-TYPE LECTIN DOMAIN FAMILY 4 MEMBER K-LIKE-RELATED"/>
    <property type="match status" value="1"/>
</dbReference>
<dbReference type="AlphaFoldDB" id="A0A3Q0SV52"/>
<dbReference type="PROSITE" id="PS50041">
    <property type="entry name" value="C_TYPE_LECTIN_2"/>
    <property type="match status" value="2"/>
</dbReference>
<dbReference type="STRING" id="61819.ENSACIP00000025573"/>
<dbReference type="CDD" id="cd00037">
    <property type="entry name" value="CLECT"/>
    <property type="match status" value="1"/>
</dbReference>
<evidence type="ECO:0000313" key="2">
    <source>
        <dbReference type="Ensembl" id="ENSACIP00000025573.1"/>
    </source>
</evidence>
<dbReference type="Ensembl" id="ENSACIT00000026243.1">
    <property type="protein sequence ID" value="ENSACIP00000025573.1"/>
    <property type="gene ID" value="ENSACIG00000019817.1"/>
</dbReference>
<evidence type="ECO:0000259" key="1">
    <source>
        <dbReference type="PROSITE" id="PS50041"/>
    </source>
</evidence>
<evidence type="ECO:0000313" key="3">
    <source>
        <dbReference type="Proteomes" id="UP000261340"/>
    </source>
</evidence>
<dbReference type="InterPro" id="IPR016187">
    <property type="entry name" value="CTDL_fold"/>
</dbReference>
<feature type="domain" description="C-type lectin" evidence="1">
    <location>
        <begin position="1"/>
        <end position="49"/>
    </location>
</feature>